<protein>
    <submittedName>
        <fullName evidence="2">Uncharacterized protein</fullName>
    </submittedName>
</protein>
<feature type="compositionally biased region" description="Basic and acidic residues" evidence="1">
    <location>
        <begin position="162"/>
        <end position="173"/>
    </location>
</feature>
<evidence type="ECO:0000256" key="1">
    <source>
        <dbReference type="SAM" id="MobiDB-lite"/>
    </source>
</evidence>
<dbReference type="InParanoid" id="A0A0C3BE78"/>
<feature type="region of interest" description="Disordered" evidence="1">
    <location>
        <begin position="149"/>
        <end position="187"/>
    </location>
</feature>
<gene>
    <name evidence="2" type="ORF">PILCRDRAFT_13508</name>
</gene>
<dbReference type="Proteomes" id="UP000054166">
    <property type="component" value="Unassembled WGS sequence"/>
</dbReference>
<name>A0A0C3BE78_PILCF</name>
<dbReference type="AlphaFoldDB" id="A0A0C3BE78"/>
<feature type="compositionally biased region" description="Polar residues" evidence="1">
    <location>
        <begin position="174"/>
        <end position="185"/>
    </location>
</feature>
<keyword evidence="3" id="KW-1185">Reference proteome</keyword>
<sequence>MQPNTHADALGLKCICGCFGVQHYCPKHHGLGESENGDTSTSGGYPNPPLVKSFPFRSSLTQPGNKNVKAPSLSMSYPPTTAAGGDMESEGQSAHVPKADIHLPCPLPPSFSTFYEAAKVKKERQQANLCNNVGRNIFDPATASHHQAFTKLDSSSTKCKKSAMDKSNKDDPPTKQSKSTSQSVRQVKEEKQLEYMLMLAESTSKIHIVIDGTVPSASSAKIDRIVQSAFANLSAVKSYVGEVMVKDFEWSSENHRQAKQFKKCVYIAFSQWSDDLKLVDEGREDGDIDGSDSDISSSNETLHDSDINVKMEGSNESVSELKTDSHDPDNFADFPQPDVLKQTPILDIVRLSATNIVKLKTSAAWQPDAINPPFTDIIYAVTELSYIVNQAEIHPIKSRWTVVTVFNEARLTFFPTLQFVVDLVELQHHSAISQNGHGDFDAIFKVDFHLSPHGFKLIIVFLHCLYKLALVQRHLVSPSDFSLQIEALNFYAIPLRALLCHF</sequence>
<feature type="compositionally biased region" description="Polar residues" evidence="1">
    <location>
        <begin position="56"/>
        <end position="65"/>
    </location>
</feature>
<reference evidence="3" key="2">
    <citation type="submission" date="2015-01" db="EMBL/GenBank/DDBJ databases">
        <title>Evolutionary Origins and Diversification of the Mycorrhizal Mutualists.</title>
        <authorList>
            <consortium name="DOE Joint Genome Institute"/>
            <consortium name="Mycorrhizal Genomics Consortium"/>
            <person name="Kohler A."/>
            <person name="Kuo A."/>
            <person name="Nagy L.G."/>
            <person name="Floudas D."/>
            <person name="Copeland A."/>
            <person name="Barry K.W."/>
            <person name="Cichocki N."/>
            <person name="Veneault-Fourrey C."/>
            <person name="LaButti K."/>
            <person name="Lindquist E.A."/>
            <person name="Lipzen A."/>
            <person name="Lundell T."/>
            <person name="Morin E."/>
            <person name="Murat C."/>
            <person name="Riley R."/>
            <person name="Ohm R."/>
            <person name="Sun H."/>
            <person name="Tunlid A."/>
            <person name="Henrissat B."/>
            <person name="Grigoriev I.V."/>
            <person name="Hibbett D.S."/>
            <person name="Martin F."/>
        </authorList>
    </citation>
    <scope>NUCLEOTIDE SEQUENCE [LARGE SCALE GENOMIC DNA]</scope>
    <source>
        <strain evidence="3">F 1598</strain>
    </source>
</reference>
<reference evidence="2 3" key="1">
    <citation type="submission" date="2014-04" db="EMBL/GenBank/DDBJ databases">
        <authorList>
            <consortium name="DOE Joint Genome Institute"/>
            <person name="Kuo A."/>
            <person name="Tarkka M."/>
            <person name="Buscot F."/>
            <person name="Kohler A."/>
            <person name="Nagy L.G."/>
            <person name="Floudas D."/>
            <person name="Copeland A."/>
            <person name="Barry K.W."/>
            <person name="Cichocki N."/>
            <person name="Veneault-Fourrey C."/>
            <person name="LaButti K."/>
            <person name="Lindquist E.A."/>
            <person name="Lipzen A."/>
            <person name="Lundell T."/>
            <person name="Morin E."/>
            <person name="Murat C."/>
            <person name="Sun H."/>
            <person name="Tunlid A."/>
            <person name="Henrissat B."/>
            <person name="Grigoriev I.V."/>
            <person name="Hibbett D.S."/>
            <person name="Martin F."/>
            <person name="Nordberg H.P."/>
            <person name="Cantor M.N."/>
            <person name="Hua S.X."/>
        </authorList>
    </citation>
    <scope>NUCLEOTIDE SEQUENCE [LARGE SCALE GENOMIC DNA]</scope>
    <source>
        <strain evidence="2 3">F 1598</strain>
    </source>
</reference>
<organism evidence="2 3">
    <name type="scientific">Piloderma croceum (strain F 1598)</name>
    <dbReference type="NCBI Taxonomy" id="765440"/>
    <lineage>
        <taxon>Eukaryota</taxon>
        <taxon>Fungi</taxon>
        <taxon>Dikarya</taxon>
        <taxon>Basidiomycota</taxon>
        <taxon>Agaricomycotina</taxon>
        <taxon>Agaricomycetes</taxon>
        <taxon>Agaricomycetidae</taxon>
        <taxon>Atheliales</taxon>
        <taxon>Atheliaceae</taxon>
        <taxon>Piloderma</taxon>
    </lineage>
</organism>
<evidence type="ECO:0000313" key="2">
    <source>
        <dbReference type="EMBL" id="KIM75592.1"/>
    </source>
</evidence>
<feature type="compositionally biased region" description="Acidic residues" evidence="1">
    <location>
        <begin position="283"/>
        <end position="292"/>
    </location>
</feature>
<dbReference type="HOGENOM" id="CLU_543031_0_0_1"/>
<accession>A0A0C3BE78</accession>
<dbReference type="EMBL" id="KN833045">
    <property type="protein sequence ID" value="KIM75592.1"/>
    <property type="molecule type" value="Genomic_DNA"/>
</dbReference>
<evidence type="ECO:0000313" key="3">
    <source>
        <dbReference type="Proteomes" id="UP000054166"/>
    </source>
</evidence>
<feature type="region of interest" description="Disordered" evidence="1">
    <location>
        <begin position="283"/>
        <end position="306"/>
    </location>
</feature>
<feature type="region of interest" description="Disordered" evidence="1">
    <location>
        <begin position="33"/>
        <end position="94"/>
    </location>
</feature>
<proteinExistence type="predicted"/>
<dbReference type="OrthoDB" id="3056192at2759"/>